<dbReference type="PANTHER" id="PTHR45953:SF1">
    <property type="entry name" value="IDURONATE 2-SULFATASE"/>
    <property type="match status" value="1"/>
</dbReference>
<evidence type="ECO:0000256" key="3">
    <source>
        <dbReference type="ARBA" id="ARBA00022801"/>
    </source>
</evidence>
<sequence>MHRNVILICTDQWRGDALSIEGHPRVKTPYLDELADRGARAERAYSASPTCIPARMSLLTGLAAENHGRVGYQDGIAFDIATTMAGAFSQAGYHTQAIGKMHLWPERVRAGFDDVLLHDGYLHHSRRRERDPRTYDDYLTWLRREAGEDAVSDYLDDGLHCNSMVARPWQRAERLHPTNWIVSSAIDWLYRRDPTVPFFLYLSFHRPHPPYDPPQWAFDMYLNRPPHQPPVGDWVEVFEPWRNDHRADSHVADYPMEDQHRAQAGYYGNMSHIDAQIERFLQVLGEFGLAQDSFVAFTSDHGEMMGDHHLWRKGYPYEGSARIPFLLSGPGIPEQSVIREVIELRDVMPTLLDCAEVEIPEGLDGASVLPLIAAATDADWRDHLHGEHAMMGGSFQWIRSGDWKYIWISMTGDEQLFNLAEDPDEVHDLSGEEAYADRLAALREILVRRLAGREEGFVRDGRLVAGVEAPTARPFAGQQPVRVEHPTPQSGIPAP</sequence>
<dbReference type="GO" id="GO:0046872">
    <property type="term" value="F:metal ion binding"/>
    <property type="evidence" value="ECO:0007669"/>
    <property type="project" value="UniProtKB-KW"/>
</dbReference>
<comment type="caution">
    <text evidence="6">The sequence shown here is derived from an EMBL/GenBank/DDBJ whole genome shotgun (WGS) entry which is preliminary data.</text>
</comment>
<evidence type="ECO:0000256" key="1">
    <source>
        <dbReference type="ARBA" id="ARBA00008779"/>
    </source>
</evidence>
<dbReference type="GO" id="GO:0008484">
    <property type="term" value="F:sulfuric ester hydrolase activity"/>
    <property type="evidence" value="ECO:0007669"/>
    <property type="project" value="TreeGrafter"/>
</dbReference>
<feature type="region of interest" description="Disordered" evidence="4">
    <location>
        <begin position="474"/>
        <end position="495"/>
    </location>
</feature>
<dbReference type="EMBL" id="NMVO01000015">
    <property type="protein sequence ID" value="OYO11676.1"/>
    <property type="molecule type" value="Genomic_DNA"/>
</dbReference>
<protein>
    <submittedName>
        <fullName evidence="6">Arylsulfatase</fullName>
    </submittedName>
</protein>
<dbReference type="NCBIfam" id="NF010322">
    <property type="entry name" value="PRK13759.1"/>
    <property type="match status" value="1"/>
</dbReference>
<dbReference type="Proteomes" id="UP000215896">
    <property type="component" value="Unassembled WGS sequence"/>
</dbReference>
<keyword evidence="7" id="KW-1185">Reference proteome</keyword>
<evidence type="ECO:0000256" key="4">
    <source>
        <dbReference type="SAM" id="MobiDB-lite"/>
    </source>
</evidence>
<proteinExistence type="inferred from homology"/>
<dbReference type="AlphaFoldDB" id="A0A255GB98"/>
<dbReference type="GO" id="GO:0005737">
    <property type="term" value="C:cytoplasm"/>
    <property type="evidence" value="ECO:0007669"/>
    <property type="project" value="TreeGrafter"/>
</dbReference>
<accession>A0A4R6LLB2</accession>
<evidence type="ECO:0000256" key="2">
    <source>
        <dbReference type="ARBA" id="ARBA00022723"/>
    </source>
</evidence>
<dbReference type="Pfam" id="PF00884">
    <property type="entry name" value="Sulfatase"/>
    <property type="match status" value="1"/>
</dbReference>
<dbReference type="PANTHER" id="PTHR45953">
    <property type="entry name" value="IDURONATE 2-SULFATASE"/>
    <property type="match status" value="1"/>
</dbReference>
<evidence type="ECO:0000259" key="5">
    <source>
        <dbReference type="Pfam" id="PF00884"/>
    </source>
</evidence>
<evidence type="ECO:0000313" key="7">
    <source>
        <dbReference type="Proteomes" id="UP000215896"/>
    </source>
</evidence>
<dbReference type="OrthoDB" id="9777306at2"/>
<keyword evidence="2" id="KW-0479">Metal-binding</keyword>
<dbReference type="PROSITE" id="PS00149">
    <property type="entry name" value="SULFATASE_2"/>
    <property type="match status" value="1"/>
</dbReference>
<dbReference type="SUPFAM" id="SSF53649">
    <property type="entry name" value="Alkaline phosphatase-like"/>
    <property type="match status" value="1"/>
</dbReference>
<accession>A0A255GB98</accession>
<dbReference type="Gene3D" id="3.40.720.10">
    <property type="entry name" value="Alkaline Phosphatase, subunit A"/>
    <property type="match status" value="1"/>
</dbReference>
<comment type="similarity">
    <text evidence="1">Belongs to the sulfatase family.</text>
</comment>
<feature type="domain" description="Sulfatase N-terminal" evidence="5">
    <location>
        <begin position="3"/>
        <end position="356"/>
    </location>
</feature>
<dbReference type="InterPro" id="IPR024607">
    <property type="entry name" value="Sulfatase_CS"/>
</dbReference>
<dbReference type="InterPro" id="IPR000917">
    <property type="entry name" value="Sulfatase_N"/>
</dbReference>
<reference evidence="6 7" key="1">
    <citation type="submission" date="2017-07" db="EMBL/GenBank/DDBJ databases">
        <title>Draft whole genome sequences of clinical Proprionibacteriaceae strains.</title>
        <authorList>
            <person name="Bernier A.-M."/>
            <person name="Bernard K."/>
            <person name="Domingo M.-C."/>
        </authorList>
    </citation>
    <scope>NUCLEOTIDE SEQUENCE [LARGE SCALE GENOMIC DNA]</scope>
    <source>
        <strain evidence="6 7">NML 030167</strain>
    </source>
</reference>
<gene>
    <name evidence="6" type="ORF">CGZ94_14760</name>
</gene>
<organism evidence="6 7">
    <name type="scientific">Enemella evansiae</name>
    <dbReference type="NCBI Taxonomy" id="2016499"/>
    <lineage>
        <taxon>Bacteria</taxon>
        <taxon>Bacillati</taxon>
        <taxon>Actinomycetota</taxon>
        <taxon>Actinomycetes</taxon>
        <taxon>Propionibacteriales</taxon>
        <taxon>Propionibacteriaceae</taxon>
        <taxon>Enemella</taxon>
    </lineage>
</organism>
<dbReference type="RefSeq" id="WP_094406095.1">
    <property type="nucleotide sequence ID" value="NZ_NMVN01000014.1"/>
</dbReference>
<name>A0A255GB98_9ACTN</name>
<keyword evidence="3" id="KW-0378">Hydrolase</keyword>
<dbReference type="InterPro" id="IPR017850">
    <property type="entry name" value="Alkaline_phosphatase_core_sf"/>
</dbReference>
<evidence type="ECO:0000313" key="6">
    <source>
        <dbReference type="EMBL" id="OYO11676.1"/>
    </source>
</evidence>